<accession>A0A9N8CZQ2</accession>
<name>A0A9N8CZQ2_9ENTR</name>
<dbReference type="Proteomes" id="UP000834503">
    <property type="component" value="Unassembled WGS sequence"/>
</dbReference>
<protein>
    <submittedName>
        <fullName evidence="1">Uncharacterized protein</fullName>
    </submittedName>
</protein>
<organism evidence="1 3">
    <name type="scientific">Citrobacter werkmanii</name>
    <dbReference type="NCBI Taxonomy" id="67827"/>
    <lineage>
        <taxon>Bacteria</taxon>
        <taxon>Pseudomonadati</taxon>
        <taxon>Pseudomonadota</taxon>
        <taxon>Gammaproteobacteria</taxon>
        <taxon>Enterobacterales</taxon>
        <taxon>Enterobacteriaceae</taxon>
        <taxon>Citrobacter</taxon>
        <taxon>Citrobacter freundii complex</taxon>
    </lineage>
</organism>
<proteinExistence type="predicted"/>
<gene>
    <name evidence="1" type="ORF">GHA_05148</name>
    <name evidence="2" type="ORF">TML_01452</name>
</gene>
<keyword evidence="4" id="KW-1185">Reference proteome</keyword>
<evidence type="ECO:0000313" key="4">
    <source>
        <dbReference type="Proteomes" id="UP000837205"/>
    </source>
</evidence>
<reference evidence="1" key="1">
    <citation type="submission" date="2020-05" db="EMBL/GenBank/DDBJ databases">
        <authorList>
            <person name="Delgado-Blas J."/>
        </authorList>
    </citation>
    <scope>NUCLEOTIDE SEQUENCE</scope>
    <source>
        <strain evidence="1">BB1459</strain>
        <strain evidence="2">BB1480</strain>
    </source>
</reference>
<evidence type="ECO:0000313" key="2">
    <source>
        <dbReference type="EMBL" id="CAC9184473.1"/>
    </source>
</evidence>
<evidence type="ECO:0000313" key="3">
    <source>
        <dbReference type="Proteomes" id="UP000834503"/>
    </source>
</evidence>
<comment type="caution">
    <text evidence="1">The sequence shown here is derived from an EMBL/GenBank/DDBJ whole genome shotgun (WGS) entry which is preliminary data.</text>
</comment>
<dbReference type="AlphaFoldDB" id="A0A9N8CZQ2"/>
<dbReference type="EMBL" id="CAIIUA010000001">
    <property type="protein sequence ID" value="CAC9184473.1"/>
    <property type="molecule type" value="Genomic_DNA"/>
</dbReference>
<evidence type="ECO:0000313" key="1">
    <source>
        <dbReference type="EMBL" id="CAB5601209.1"/>
    </source>
</evidence>
<dbReference type="Proteomes" id="UP000837205">
    <property type="component" value="Unassembled WGS sequence"/>
</dbReference>
<dbReference type="EMBL" id="CAHPQX010000037">
    <property type="protein sequence ID" value="CAB5601209.1"/>
    <property type="molecule type" value="Genomic_DNA"/>
</dbReference>
<sequence>MPGKLCFQALPHESLTFSLLNINKKAGEVIASKSLYRSLKFVTNTSDIFILMFQKILYKLALYKLILDNIKHNISYQYLVGILHTRNFLILKYKNQLFHSTENFT</sequence>